<dbReference type="GO" id="GO:0005743">
    <property type="term" value="C:mitochondrial inner membrane"/>
    <property type="evidence" value="ECO:0007669"/>
    <property type="project" value="UniProtKB-SubCell"/>
</dbReference>
<evidence type="ECO:0000313" key="16">
    <source>
        <dbReference type="Proteomes" id="UP000190776"/>
    </source>
</evidence>
<evidence type="ECO:0000259" key="14">
    <source>
        <dbReference type="SMART" id="SM00563"/>
    </source>
</evidence>
<reference evidence="15 16" key="1">
    <citation type="submission" date="2017-01" db="EMBL/GenBank/DDBJ databases">
        <title>Draft genome sequence of Diplodia seriata F98.1, a fungal species involved in grapevine trunk diseases.</title>
        <authorList>
            <person name="Robert-Siegwald G."/>
            <person name="Vallet J."/>
            <person name="Abou-Mansour E."/>
            <person name="Xu J."/>
            <person name="Rey P."/>
            <person name="Bertsch C."/>
            <person name="Rego C."/>
            <person name="Larignon P."/>
            <person name="Fontaine F."/>
            <person name="Lebrun M.-H."/>
        </authorList>
    </citation>
    <scope>NUCLEOTIDE SEQUENCE [LARGE SCALE GENOMIC DNA]</scope>
    <source>
        <strain evidence="15 16">F98.1</strain>
    </source>
</reference>
<evidence type="ECO:0000256" key="10">
    <source>
        <dbReference type="ARBA" id="ARBA00024323"/>
    </source>
</evidence>
<dbReference type="STRING" id="420778.A0A1S8B7I4"/>
<dbReference type="GO" id="GO:0035965">
    <property type="term" value="P:cardiolipin acyl-chain remodeling"/>
    <property type="evidence" value="ECO:0007669"/>
    <property type="project" value="TreeGrafter"/>
</dbReference>
<evidence type="ECO:0000256" key="9">
    <source>
        <dbReference type="ARBA" id="ARBA00023315"/>
    </source>
</evidence>
<evidence type="ECO:0000256" key="12">
    <source>
        <dbReference type="RuleBase" id="RU365062"/>
    </source>
</evidence>
<dbReference type="PRINTS" id="PR00979">
    <property type="entry name" value="TAFAZZIN"/>
</dbReference>
<dbReference type="SUPFAM" id="SSF69593">
    <property type="entry name" value="Glycerol-3-phosphate (1)-acyltransferase"/>
    <property type="match status" value="1"/>
</dbReference>
<keyword evidence="6" id="KW-0443">Lipid metabolism</keyword>
<dbReference type="AlphaFoldDB" id="A0A1S8B7I4"/>
<evidence type="ECO:0000256" key="5">
    <source>
        <dbReference type="ARBA" id="ARBA00022792"/>
    </source>
</evidence>
<evidence type="ECO:0000256" key="3">
    <source>
        <dbReference type="ARBA" id="ARBA00022679"/>
    </source>
</evidence>
<evidence type="ECO:0000313" key="15">
    <source>
        <dbReference type="EMBL" id="OMP83520.1"/>
    </source>
</evidence>
<name>A0A1S8B7I4_9PEZI</name>
<dbReference type="SMART" id="SM00563">
    <property type="entry name" value="PlsC"/>
    <property type="match status" value="1"/>
</dbReference>
<feature type="region of interest" description="Disordered" evidence="13">
    <location>
        <begin position="346"/>
        <end position="381"/>
    </location>
</feature>
<evidence type="ECO:0000256" key="1">
    <source>
        <dbReference type="ARBA" id="ARBA00004137"/>
    </source>
</evidence>
<dbReference type="EMBL" id="MSZU01000111">
    <property type="protein sequence ID" value="OMP83520.1"/>
    <property type="molecule type" value="Genomic_DNA"/>
</dbReference>
<dbReference type="GO" id="GO:0007007">
    <property type="term" value="P:inner mitochondrial membrane organization"/>
    <property type="evidence" value="ECO:0007669"/>
    <property type="project" value="TreeGrafter"/>
</dbReference>
<keyword evidence="8" id="KW-0472">Membrane</keyword>
<dbReference type="InterPro" id="IPR000872">
    <property type="entry name" value="Tafazzin"/>
</dbReference>
<keyword evidence="9 15" id="KW-0012">Acyltransferase</keyword>
<keyword evidence="5" id="KW-0999">Mitochondrion inner membrane</keyword>
<comment type="caution">
    <text evidence="15">The sequence shown here is derived from an EMBL/GenBank/DDBJ whole genome shotgun (WGS) entry which is preliminary data.</text>
</comment>
<keyword evidence="4" id="KW-1000">Mitochondrion outer membrane</keyword>
<proteinExistence type="inferred from homology"/>
<evidence type="ECO:0000256" key="4">
    <source>
        <dbReference type="ARBA" id="ARBA00022787"/>
    </source>
</evidence>
<keyword evidence="3 15" id="KW-0808">Transferase</keyword>
<accession>A0A1S8B7I4</accession>
<comment type="subcellular location">
    <subcellularLocation>
        <location evidence="1">Mitochondrion inner membrane</location>
        <topology evidence="1">Peripheral membrane protein</topology>
        <orientation evidence="1">Intermembrane side</orientation>
    </subcellularLocation>
    <subcellularLocation>
        <location evidence="10">Mitochondrion outer membrane</location>
        <topology evidence="10">Peripheral membrane protein</topology>
        <orientation evidence="10">Intermembrane side</orientation>
    </subcellularLocation>
</comment>
<evidence type="ECO:0000256" key="11">
    <source>
        <dbReference type="ARBA" id="ARBA00047906"/>
    </source>
</evidence>
<dbReference type="GO" id="GO:0005741">
    <property type="term" value="C:mitochondrial outer membrane"/>
    <property type="evidence" value="ECO:0007669"/>
    <property type="project" value="UniProtKB-SubCell"/>
</dbReference>
<comment type="catalytic activity">
    <reaction evidence="11">
        <text>1'-[1,2-diacyl-sn-glycero-3-phospho],3'-[1-acyl-sn-glycero-3-phospho]-glycerol + a 1,2-diacyl-sn-glycero-3-phosphocholine = a cardiolipin + a 1-acyl-sn-glycero-3-phosphocholine</text>
        <dbReference type="Rhea" id="RHEA:33731"/>
        <dbReference type="ChEBI" id="CHEBI:57643"/>
        <dbReference type="ChEBI" id="CHEBI:58168"/>
        <dbReference type="ChEBI" id="CHEBI:62237"/>
        <dbReference type="ChEBI" id="CHEBI:64743"/>
    </reaction>
    <physiologicalReaction direction="left-to-right" evidence="11">
        <dbReference type="Rhea" id="RHEA:33732"/>
    </physiologicalReaction>
    <physiologicalReaction direction="right-to-left" evidence="11">
        <dbReference type="Rhea" id="RHEA:33733"/>
    </physiologicalReaction>
</comment>
<dbReference type="PANTHER" id="PTHR12497:SF0">
    <property type="entry name" value="TAFAZZIN"/>
    <property type="match status" value="1"/>
</dbReference>
<evidence type="ECO:0000256" key="6">
    <source>
        <dbReference type="ARBA" id="ARBA00023098"/>
    </source>
</evidence>
<dbReference type="CDD" id="cd07989">
    <property type="entry name" value="LPLAT_AGPAT-like"/>
    <property type="match status" value="1"/>
</dbReference>
<feature type="compositionally biased region" description="Basic and acidic residues" evidence="13">
    <location>
        <begin position="366"/>
        <end position="381"/>
    </location>
</feature>
<evidence type="ECO:0000256" key="8">
    <source>
        <dbReference type="ARBA" id="ARBA00023136"/>
    </source>
</evidence>
<organism evidence="15 16">
    <name type="scientific">Diplodia seriata</name>
    <dbReference type="NCBI Taxonomy" id="420778"/>
    <lineage>
        <taxon>Eukaryota</taxon>
        <taxon>Fungi</taxon>
        <taxon>Dikarya</taxon>
        <taxon>Ascomycota</taxon>
        <taxon>Pezizomycotina</taxon>
        <taxon>Dothideomycetes</taxon>
        <taxon>Dothideomycetes incertae sedis</taxon>
        <taxon>Botryosphaeriales</taxon>
        <taxon>Botryosphaeriaceae</taxon>
        <taxon>Diplodia</taxon>
    </lineage>
</organism>
<feature type="region of interest" description="Disordered" evidence="13">
    <location>
        <begin position="150"/>
        <end position="175"/>
    </location>
</feature>
<dbReference type="Proteomes" id="UP000190776">
    <property type="component" value="Unassembled WGS sequence"/>
</dbReference>
<evidence type="ECO:0000256" key="7">
    <source>
        <dbReference type="ARBA" id="ARBA00023128"/>
    </source>
</evidence>
<comment type="similarity">
    <text evidence="2 12">Belongs to the taffazin family.</text>
</comment>
<dbReference type="GO" id="GO:0047184">
    <property type="term" value="F:1-acylglycerophosphocholine O-acyltransferase activity"/>
    <property type="evidence" value="ECO:0007669"/>
    <property type="project" value="TreeGrafter"/>
</dbReference>
<protein>
    <recommendedName>
        <fullName evidence="12">Tafazzin family protein</fullName>
    </recommendedName>
</protein>
<evidence type="ECO:0000256" key="2">
    <source>
        <dbReference type="ARBA" id="ARBA00010524"/>
    </source>
</evidence>
<feature type="domain" description="Phospholipid/glycerol acyltransferase" evidence="14">
    <location>
        <begin position="64"/>
        <end position="250"/>
    </location>
</feature>
<dbReference type="OrthoDB" id="193467at2759"/>
<gene>
    <name evidence="15" type="ORF">BK809_0004901</name>
</gene>
<sequence>MAPEEQPAAPSLPWRCGSVAVMGVVGLLSRGFLAGLSNLEVNGMDKFLQLLDERKDVQGRQRGLVTVSNHVSVLDDPLIWGSLPLRYMFNPDNLRWSLASHDLAFPNKALSLFFSLGQTLPCHRLAHSPYGGLFQPTITQAIRLLSRAPFSPPPSATARRDASSSSPAEEDIPDPFTSAALTYTTTGRDSFPAPAAYPSRRHAWVHIFPEGKVHQKDDRTMRYFKWGVARLILESEPHCPDVVPMWVEGPQLVMHETRTFPRFLPRPGKAVTVTFGERVDVDAVFGDLRARWRRLKEREEWERRDGKPMEVGVLSDALKYGREAVELRKECTMRMREEVLKVRRSTGLPDEDPKAGMVETWAMEGGKIEGKMDDDSWVKDT</sequence>
<dbReference type="PANTHER" id="PTHR12497">
    <property type="entry name" value="TAZ PROTEIN TAFAZZIN"/>
    <property type="match status" value="1"/>
</dbReference>
<evidence type="ECO:0000256" key="13">
    <source>
        <dbReference type="SAM" id="MobiDB-lite"/>
    </source>
</evidence>
<dbReference type="InterPro" id="IPR002123">
    <property type="entry name" value="Plipid/glycerol_acylTrfase"/>
</dbReference>
<keyword evidence="7" id="KW-0496">Mitochondrion</keyword>